<evidence type="ECO:0000259" key="1">
    <source>
        <dbReference type="Pfam" id="PF03718"/>
    </source>
</evidence>
<dbReference type="InterPro" id="IPR012334">
    <property type="entry name" value="Pectin_lyas_fold"/>
</dbReference>
<evidence type="ECO:0000313" key="4">
    <source>
        <dbReference type="Proteomes" id="UP000039324"/>
    </source>
</evidence>
<proteinExistence type="predicted"/>
<dbReference type="InterPro" id="IPR011050">
    <property type="entry name" value="Pectin_lyase_fold/virulence"/>
</dbReference>
<accession>A0A0G4IV26</accession>
<dbReference type="AlphaFoldDB" id="A0A0G4IV26"/>
<gene>
    <name evidence="3" type="ORF">PBRA_007080</name>
</gene>
<dbReference type="Pfam" id="PF03718">
    <property type="entry name" value="Glyco_hydro_49"/>
    <property type="match status" value="1"/>
</dbReference>
<dbReference type="OrthoDB" id="9974757at2759"/>
<dbReference type="SUPFAM" id="SSF101596">
    <property type="entry name" value="Dextranase, N-terminal domain"/>
    <property type="match status" value="1"/>
</dbReference>
<dbReference type="Pfam" id="PF18783">
    <property type="entry name" value="IPU_b_solenoid"/>
    <property type="match status" value="1"/>
</dbReference>
<protein>
    <submittedName>
        <fullName evidence="3">Uncharacterized protein</fullName>
    </submittedName>
</protein>
<dbReference type="Gene3D" id="2.160.20.10">
    <property type="entry name" value="Single-stranded right-handed beta-helix, Pectin lyase-like"/>
    <property type="match status" value="1"/>
</dbReference>
<evidence type="ECO:0000259" key="2">
    <source>
        <dbReference type="Pfam" id="PF17433"/>
    </source>
</evidence>
<dbReference type="Pfam" id="PF17433">
    <property type="entry name" value="Glyco_hydro_49N"/>
    <property type="match status" value="1"/>
</dbReference>
<keyword evidence="4" id="KW-1185">Reference proteome</keyword>
<dbReference type="InterPro" id="IPR041274">
    <property type="entry name" value="IPU_b_solenoid"/>
</dbReference>
<dbReference type="STRING" id="37360.A0A0G4IV26"/>
<reference evidence="3 4" key="1">
    <citation type="submission" date="2015-02" db="EMBL/GenBank/DDBJ databases">
        <authorList>
            <person name="Chooi Y.-H."/>
        </authorList>
    </citation>
    <scope>NUCLEOTIDE SEQUENCE [LARGE SCALE GENOMIC DNA]</scope>
    <source>
        <strain evidence="3">E3</strain>
    </source>
</reference>
<dbReference type="EMBL" id="CDSF01000088">
    <property type="protein sequence ID" value="CEO98966.1"/>
    <property type="molecule type" value="Genomic_DNA"/>
</dbReference>
<dbReference type="Proteomes" id="UP000039324">
    <property type="component" value="Unassembled WGS sequence"/>
</dbReference>
<dbReference type="GO" id="GO:0004553">
    <property type="term" value="F:hydrolase activity, hydrolyzing O-glycosyl compounds"/>
    <property type="evidence" value="ECO:0007669"/>
    <property type="project" value="InterPro"/>
</dbReference>
<dbReference type="InterPro" id="IPR005192">
    <property type="entry name" value="Glyco_hydro_49_C"/>
</dbReference>
<organism evidence="3 4">
    <name type="scientific">Plasmodiophora brassicae</name>
    <name type="common">Clubroot disease agent</name>
    <dbReference type="NCBI Taxonomy" id="37360"/>
    <lineage>
        <taxon>Eukaryota</taxon>
        <taxon>Sar</taxon>
        <taxon>Rhizaria</taxon>
        <taxon>Endomyxa</taxon>
        <taxon>Phytomyxea</taxon>
        <taxon>Plasmodiophorida</taxon>
        <taxon>Plasmodiophoridae</taxon>
        <taxon>Plasmodiophora</taxon>
    </lineage>
</organism>
<name>A0A0G4IV26_PLABS</name>
<dbReference type="InterPro" id="IPR023226">
    <property type="entry name" value="Glyco_hydro_49_N_dom"/>
</dbReference>
<feature type="domain" description="Glycoside hydrolase family 49 C-terminal" evidence="1">
    <location>
        <begin position="378"/>
        <end position="508"/>
    </location>
</feature>
<evidence type="ECO:0000313" key="3">
    <source>
        <dbReference type="EMBL" id="CEO98966.1"/>
    </source>
</evidence>
<dbReference type="Gene3D" id="2.60.350.10">
    <property type="entry name" value="Dextranase, N-terminal"/>
    <property type="match status" value="1"/>
</dbReference>
<dbReference type="InterPro" id="IPR035953">
    <property type="entry name" value="Dextranase_N-ter"/>
</dbReference>
<feature type="domain" description="Glycoside hydrolase family 49 N-terminal" evidence="2">
    <location>
        <begin position="11"/>
        <end position="106"/>
    </location>
</feature>
<dbReference type="SUPFAM" id="SSF51126">
    <property type="entry name" value="Pectin lyase-like"/>
    <property type="match status" value="1"/>
</dbReference>
<sequence length="512" mass="55270">MVGKEDGAETNGQSFHWCTIPHNVDLFVDVTFLQGRLTSTTNVTIRPARFQESLATYVLDQSTLRVAIPSQVGGIRISIELNGASQWVSPGGQVEPTQAFMLFTMPYDLGAASSPISANVPYTSVAPGASVDFTTIQTQAIVFQAGLYRLGAGAQANLSPNVKWVHLAPGAFVRGAFVFNAPAGSKLRITGVGGVISGEEYVYEADTRNANFSQNTQADCYATCVIMLRVNNANGGTLTIRGVTVSSPPYHSFVAFPDGARMLMQVEYYHQVAAYYWQTDGLELFSSPVAGAVTTMRWSFFHSNDDVIKVYYSNLVVSDIVVWKGLNGPVIQWGWAPRKISNVSLTRIDVIHNRMQYDNHNLCLINAAKHYIDSYRAANSGADGSMIVANISITDLRAEGKVPCTMRIYPLTTLIGLRITNLHIDDWVDSAHLVSNDLAVQSGVNGAANGYIADEVSLSGGPAPGQGIHLTAYTVGDKVVVKNVDGTGTYNSAGRLPWFSAYWGKWNASASA</sequence>